<dbReference type="Proteomes" id="UP000469185">
    <property type="component" value="Unassembled WGS sequence"/>
</dbReference>
<comment type="caution">
    <text evidence="3">The sequence shown here is derived from an EMBL/GenBank/DDBJ whole genome shotgun (WGS) entry which is preliminary data.</text>
</comment>
<dbReference type="SUPFAM" id="SSF46785">
    <property type="entry name" value="Winged helix' DNA-binding domain"/>
    <property type="match status" value="1"/>
</dbReference>
<dbReference type="InterPro" id="IPR005149">
    <property type="entry name" value="Tscrpt_reg_PadR_N"/>
</dbReference>
<dbReference type="Pfam" id="PF03551">
    <property type="entry name" value="PadR"/>
    <property type="match status" value="1"/>
</dbReference>
<accession>A0A6N9YQX5</accession>
<dbReference type="InterPro" id="IPR036390">
    <property type="entry name" value="WH_DNA-bd_sf"/>
</dbReference>
<reference evidence="3 4" key="1">
    <citation type="submission" date="2020-02" db="EMBL/GenBank/DDBJ databases">
        <authorList>
            <person name="Li X.-J."/>
            <person name="Feng X.-M."/>
        </authorList>
    </citation>
    <scope>NUCLEOTIDE SEQUENCE [LARGE SCALE GENOMIC DNA]</scope>
    <source>
        <strain evidence="3 4">CGMCC 4.7225</strain>
    </source>
</reference>
<sequence>MTDTGGVADPAGPPEDSLSGSDLRQAPEHDLPPTSYALLGLLSFGPELTGYELKQWADSTLRFYWVAPAMSQVYSELTRLDRLGLLESRDDRTGQRPARRYKISERGMAELRRWLSDTPIDFPVLKHPAALRLLLGHLVDIDVTRKMLGGYIAQLDERRAELQEVRDGLGSDATFRFPAEVAQWGLSYYDDESRTVREIVDRLSNPEPPDPA</sequence>
<evidence type="ECO:0000313" key="4">
    <source>
        <dbReference type="Proteomes" id="UP000469185"/>
    </source>
</evidence>
<feature type="region of interest" description="Disordered" evidence="1">
    <location>
        <begin position="1"/>
        <end position="29"/>
    </location>
</feature>
<organism evidence="3 4">
    <name type="scientific">Phytoactinopolyspora alkaliphila</name>
    <dbReference type="NCBI Taxonomy" id="1783498"/>
    <lineage>
        <taxon>Bacteria</taxon>
        <taxon>Bacillati</taxon>
        <taxon>Actinomycetota</taxon>
        <taxon>Actinomycetes</taxon>
        <taxon>Jiangellales</taxon>
        <taxon>Jiangellaceae</taxon>
        <taxon>Phytoactinopolyspora</taxon>
    </lineage>
</organism>
<name>A0A6N9YQX5_9ACTN</name>
<evidence type="ECO:0000313" key="3">
    <source>
        <dbReference type="EMBL" id="NED97330.1"/>
    </source>
</evidence>
<dbReference type="EMBL" id="JAAGOB010000011">
    <property type="protein sequence ID" value="NED97330.1"/>
    <property type="molecule type" value="Genomic_DNA"/>
</dbReference>
<feature type="domain" description="Transcription regulator PadR N-terminal" evidence="2">
    <location>
        <begin position="38"/>
        <end position="112"/>
    </location>
</feature>
<evidence type="ECO:0000256" key="1">
    <source>
        <dbReference type="SAM" id="MobiDB-lite"/>
    </source>
</evidence>
<dbReference type="InterPro" id="IPR036388">
    <property type="entry name" value="WH-like_DNA-bd_sf"/>
</dbReference>
<dbReference type="Gene3D" id="1.10.10.10">
    <property type="entry name" value="Winged helix-like DNA-binding domain superfamily/Winged helix DNA-binding domain"/>
    <property type="match status" value="1"/>
</dbReference>
<dbReference type="AlphaFoldDB" id="A0A6N9YQX5"/>
<gene>
    <name evidence="3" type="ORF">G1H11_18700</name>
</gene>
<keyword evidence="4" id="KW-1185">Reference proteome</keyword>
<evidence type="ECO:0000259" key="2">
    <source>
        <dbReference type="Pfam" id="PF03551"/>
    </source>
</evidence>
<protein>
    <submittedName>
        <fullName evidence="3">PadR family transcriptional regulator</fullName>
    </submittedName>
</protein>
<proteinExistence type="predicted"/>
<dbReference type="RefSeq" id="WP_163820124.1">
    <property type="nucleotide sequence ID" value="NZ_JAAGOB010000011.1"/>
</dbReference>